<evidence type="ECO:0000313" key="2">
    <source>
        <dbReference type="Proteomes" id="UP001367922"/>
    </source>
</evidence>
<evidence type="ECO:0000313" key="1">
    <source>
        <dbReference type="EMBL" id="MEI4828206.1"/>
    </source>
</evidence>
<dbReference type="EMBL" id="JBAWSV010000001">
    <property type="protein sequence ID" value="MEI4828206.1"/>
    <property type="molecule type" value="Genomic_DNA"/>
</dbReference>
<name>A0ABU8FQV7_9BACI</name>
<keyword evidence="2" id="KW-1185">Reference proteome</keyword>
<dbReference type="RefSeq" id="WP_336480601.1">
    <property type="nucleotide sequence ID" value="NZ_JBAWSV010000001.1"/>
</dbReference>
<gene>
    <name evidence="1" type="ORF">WAX78_01840</name>
</gene>
<protein>
    <submittedName>
        <fullName evidence="1">Uncharacterized protein</fullName>
    </submittedName>
</protein>
<accession>A0ABU8FQV7</accession>
<proteinExistence type="predicted"/>
<sequence length="127" mass="14652">MNGNNRFLLIKAWENGFWSDESHVAGQLLIAELTNRIPVIFWGADSLYASEDPLVTDAFTMYFLPVSSYSVYDLEKENYTYYPSRWNYGNLRFPGTKDLTDFEDVAIASVFNRSEDVLVSNVHIYVD</sequence>
<reference evidence="1 2" key="1">
    <citation type="submission" date="2024-01" db="EMBL/GenBank/DDBJ databases">
        <title>Seven novel Bacillus-like species.</title>
        <authorList>
            <person name="Liu G."/>
        </authorList>
    </citation>
    <scope>NUCLEOTIDE SEQUENCE [LARGE SCALE GENOMIC DNA]</scope>
    <source>
        <strain evidence="1 2">FJAT-53711</strain>
    </source>
</reference>
<comment type="caution">
    <text evidence="1">The sequence shown here is derived from an EMBL/GenBank/DDBJ whole genome shotgun (WGS) entry which is preliminary data.</text>
</comment>
<dbReference type="Proteomes" id="UP001367922">
    <property type="component" value="Unassembled WGS sequence"/>
</dbReference>
<organism evidence="1 2">
    <name type="scientific">Bacillus yunxiaonensis</name>
    <dbReference type="NCBI Taxonomy" id="3127665"/>
    <lineage>
        <taxon>Bacteria</taxon>
        <taxon>Bacillati</taxon>
        <taxon>Bacillota</taxon>
        <taxon>Bacilli</taxon>
        <taxon>Bacillales</taxon>
        <taxon>Bacillaceae</taxon>
        <taxon>Bacillus</taxon>
    </lineage>
</organism>